<dbReference type="InterPro" id="IPR029063">
    <property type="entry name" value="SAM-dependent_MTases_sf"/>
</dbReference>
<dbReference type="GO" id="GO:0019677">
    <property type="term" value="P:NAD+ catabolic process"/>
    <property type="evidence" value="ECO:0007669"/>
    <property type="project" value="Ensembl"/>
</dbReference>
<dbReference type="Ensembl" id="ENSOANT00000068138.1">
    <property type="protein sequence ID" value="ENSOANP00000050112.1"/>
    <property type="gene ID" value="ENSOANG00000047239.1"/>
</dbReference>
<dbReference type="AlphaFoldDB" id="A0A6I8P7H8"/>
<dbReference type="NCBIfam" id="NF041360">
    <property type="entry name" value="GntF_guanitoxin"/>
    <property type="match status" value="1"/>
</dbReference>
<feature type="binding site" evidence="5">
    <location>
        <position position="54"/>
    </location>
    <ligand>
        <name>S-adenosyl-L-methionine</name>
        <dbReference type="ChEBI" id="CHEBI:59789"/>
    </ligand>
</feature>
<feature type="binding site" evidence="5">
    <location>
        <begin position="48"/>
        <end position="49"/>
    </location>
    <ligand>
        <name>S-adenosyl-L-methionine</name>
        <dbReference type="ChEBI" id="CHEBI:59789"/>
    </ligand>
</feature>
<evidence type="ECO:0000256" key="2">
    <source>
        <dbReference type="ARBA" id="ARBA00022603"/>
    </source>
</evidence>
<organism evidence="6 7">
    <name type="scientific">Ornithorhynchus anatinus</name>
    <name type="common">Duckbill platypus</name>
    <dbReference type="NCBI Taxonomy" id="9258"/>
    <lineage>
        <taxon>Eukaryota</taxon>
        <taxon>Metazoa</taxon>
        <taxon>Chordata</taxon>
        <taxon>Craniata</taxon>
        <taxon>Vertebrata</taxon>
        <taxon>Euteleostomi</taxon>
        <taxon>Mammalia</taxon>
        <taxon>Monotremata</taxon>
        <taxon>Ornithorhynchidae</taxon>
        <taxon>Ornithorhynchus</taxon>
    </lineage>
</organism>
<dbReference type="GO" id="GO:0008112">
    <property type="term" value="F:nicotinamide N-methyltransferase activity"/>
    <property type="evidence" value="ECO:0007669"/>
    <property type="project" value="Ensembl"/>
</dbReference>
<dbReference type="GO" id="GO:0008170">
    <property type="term" value="F:N-methyltransferase activity"/>
    <property type="evidence" value="ECO:0000318"/>
    <property type="project" value="GO_Central"/>
</dbReference>
<dbReference type="InterPro" id="IPR053384">
    <property type="entry name" value="SAM-dep_methyltransferase"/>
</dbReference>
<dbReference type="PIRSF" id="PIRSF000384">
    <property type="entry name" value="PNMTase"/>
    <property type="match status" value="1"/>
</dbReference>
<accession>A0A6I8P7H8</accession>
<reference evidence="6" key="3">
    <citation type="submission" date="2025-09" db="UniProtKB">
        <authorList>
            <consortium name="Ensembl"/>
        </authorList>
    </citation>
    <scope>IDENTIFICATION</scope>
    <source>
        <strain evidence="6">Glennie</strain>
    </source>
</reference>
<sequence length="248" mass="27511">MQGTVAYLSYFSFGDNELGDDFLRFVLPHYSRAFAPGRLKGDLLIDVGSGPTVYQLLSACEAFREIVATDYTAQNRQELQKWLSKEPDAFDWSPVVKYVCELEGDRSKWAEKEEKLRRAVSRILECDVTRSRPLGSVSLPQADCLLSTLCLDAACKDLPSYQAALKHIATLLKPGGYLVLVDALRSSYYMIGQQKFSSLSLDQETVEAAVKGAGFAIQQLEIIPQSYSRAQAANDGLFYLVGQKLSQA</sequence>
<dbReference type="GO" id="GO:0005829">
    <property type="term" value="C:cytosol"/>
    <property type="evidence" value="ECO:0000318"/>
    <property type="project" value="GO_Central"/>
</dbReference>
<dbReference type="InterPro" id="IPR000940">
    <property type="entry name" value="NNMT_TEMT_trans"/>
</dbReference>
<protein>
    <submittedName>
        <fullName evidence="6">Nicotinamide N-methyltransferase</fullName>
    </submittedName>
</protein>
<evidence type="ECO:0000256" key="3">
    <source>
        <dbReference type="ARBA" id="ARBA00022679"/>
    </source>
</evidence>
<dbReference type="InParanoid" id="A0A6I8P7H8"/>
<dbReference type="PROSITE" id="PS51681">
    <property type="entry name" value="SAM_MT_NNMT_PNMT_TEMT"/>
    <property type="match status" value="1"/>
</dbReference>
<dbReference type="GeneTree" id="ENSGT00390000011708"/>
<dbReference type="Proteomes" id="UP000002279">
    <property type="component" value="Chromosome 11"/>
</dbReference>
<proteinExistence type="inferred from homology"/>
<reference evidence="6 7" key="1">
    <citation type="journal article" date="2008" name="Nature">
        <title>Genome analysis of the platypus reveals unique signatures of evolution.</title>
        <authorList>
            <person name="Warren W.C."/>
            <person name="Hillier L.W."/>
            <person name="Marshall Graves J.A."/>
            <person name="Birney E."/>
            <person name="Ponting C.P."/>
            <person name="Grutzner F."/>
            <person name="Belov K."/>
            <person name="Miller W."/>
            <person name="Clarke L."/>
            <person name="Chinwalla A.T."/>
            <person name="Yang S.P."/>
            <person name="Heger A."/>
            <person name="Locke D.P."/>
            <person name="Miethke P."/>
            <person name="Waters P.D."/>
            <person name="Veyrunes F."/>
            <person name="Fulton L."/>
            <person name="Fulton B."/>
            <person name="Graves T."/>
            <person name="Wallis J."/>
            <person name="Puente X.S."/>
            <person name="Lopez-Otin C."/>
            <person name="Ordonez G.R."/>
            <person name="Eichler E.E."/>
            <person name="Chen L."/>
            <person name="Cheng Z."/>
            <person name="Deakin J.E."/>
            <person name="Alsop A."/>
            <person name="Thompson K."/>
            <person name="Kirby P."/>
            <person name="Papenfuss A.T."/>
            <person name="Wakefield M.J."/>
            <person name="Olender T."/>
            <person name="Lancet D."/>
            <person name="Huttley G.A."/>
            <person name="Smit A.F."/>
            <person name="Pask A."/>
            <person name="Temple-Smith P."/>
            <person name="Batzer M.A."/>
            <person name="Walker J.A."/>
            <person name="Konkel M.K."/>
            <person name="Harris R.S."/>
            <person name="Whittington C.M."/>
            <person name="Wong E.S."/>
            <person name="Gemmell N.J."/>
            <person name="Buschiazzo E."/>
            <person name="Vargas Jentzsch I.M."/>
            <person name="Merkel A."/>
            <person name="Schmitz J."/>
            <person name="Zemann A."/>
            <person name="Churakov G."/>
            <person name="Kriegs J.O."/>
            <person name="Brosius J."/>
            <person name="Murchison E.P."/>
            <person name="Sachidanandam R."/>
            <person name="Smith C."/>
            <person name="Hannon G.J."/>
            <person name="Tsend-Ayush E."/>
            <person name="McMillan D."/>
            <person name="Attenborough R."/>
            <person name="Rens W."/>
            <person name="Ferguson-Smith M."/>
            <person name="Lefevre C.M."/>
            <person name="Sharp J.A."/>
            <person name="Nicholas K.R."/>
            <person name="Ray D.A."/>
            <person name="Kube M."/>
            <person name="Reinhardt R."/>
            <person name="Pringle T.H."/>
            <person name="Taylor J."/>
            <person name="Jones R.C."/>
            <person name="Nixon B."/>
            <person name="Dacheux J.L."/>
            <person name="Niwa H."/>
            <person name="Sekita Y."/>
            <person name="Huang X."/>
            <person name="Stark A."/>
            <person name="Kheradpour P."/>
            <person name="Kellis M."/>
            <person name="Flicek P."/>
            <person name="Chen Y."/>
            <person name="Webber C."/>
            <person name="Hardison R."/>
            <person name="Nelson J."/>
            <person name="Hallsworth-Pepin K."/>
            <person name="Delehaunty K."/>
            <person name="Markovic C."/>
            <person name="Minx P."/>
            <person name="Feng Y."/>
            <person name="Kremitzki C."/>
            <person name="Mitreva M."/>
            <person name="Glasscock J."/>
            <person name="Wylie T."/>
            <person name="Wohldmann P."/>
            <person name="Thiru P."/>
            <person name="Nhan M.N."/>
            <person name="Pohl C.S."/>
            <person name="Smith S.M."/>
            <person name="Hou S."/>
            <person name="Nefedov M."/>
            <person name="de Jong P.J."/>
            <person name="Renfree M.B."/>
            <person name="Mardis E.R."/>
            <person name="Wilson R.K."/>
        </authorList>
    </citation>
    <scope>NUCLEOTIDE SEQUENCE [LARGE SCALE GENOMIC DNA]</scope>
    <source>
        <strain evidence="6 7">Glennie</strain>
    </source>
</reference>
<dbReference type="Pfam" id="PF01234">
    <property type="entry name" value="NNMT_PNMT_TEMT"/>
    <property type="match status" value="1"/>
</dbReference>
<comment type="similarity">
    <text evidence="1">Belongs to the class I-like SAM-binding methyltransferase superfamily. NNMT/PNMT/TEMT family.</text>
</comment>
<keyword evidence="3" id="KW-0808">Transferase</keyword>
<dbReference type="OMA" id="CMYTAMA"/>
<dbReference type="GO" id="GO:0006769">
    <property type="term" value="P:nicotinamide metabolic process"/>
    <property type="evidence" value="ECO:0007669"/>
    <property type="project" value="Ensembl"/>
</dbReference>
<keyword evidence="2" id="KW-0489">Methyltransferase</keyword>
<reference evidence="6" key="2">
    <citation type="submission" date="2025-08" db="UniProtKB">
        <authorList>
            <consortium name="Ensembl"/>
        </authorList>
    </citation>
    <scope>IDENTIFICATION</scope>
    <source>
        <strain evidence="6">Glennie</strain>
    </source>
</reference>
<keyword evidence="7" id="KW-1185">Reference proteome</keyword>
<evidence type="ECO:0000313" key="7">
    <source>
        <dbReference type="Proteomes" id="UP000002279"/>
    </source>
</evidence>
<evidence type="ECO:0000256" key="1">
    <source>
        <dbReference type="ARBA" id="ARBA00007996"/>
    </source>
</evidence>
<feature type="binding site" evidence="5">
    <location>
        <position position="70"/>
    </location>
    <ligand>
        <name>S-adenosyl-L-methionine</name>
        <dbReference type="ChEBI" id="CHEBI:59789"/>
    </ligand>
</feature>
<dbReference type="PANTHER" id="PTHR10867:SF32">
    <property type="entry name" value="NICOTINAMIDE N-METHYLTRANSFERASE"/>
    <property type="match status" value="1"/>
</dbReference>
<dbReference type="GO" id="GO:0045722">
    <property type="term" value="P:positive regulation of gluconeogenesis"/>
    <property type="evidence" value="ECO:0007669"/>
    <property type="project" value="Ensembl"/>
</dbReference>
<gene>
    <name evidence="6" type="primary">NNMT</name>
</gene>
<dbReference type="FunFam" id="3.40.50.150:FF:000065">
    <property type="entry name" value="Phenylethanolamine N-methyltransferase"/>
    <property type="match status" value="1"/>
</dbReference>
<evidence type="ECO:0000256" key="5">
    <source>
        <dbReference type="PIRSR" id="PIRSR000384-1"/>
    </source>
</evidence>
<dbReference type="GO" id="GO:0032259">
    <property type="term" value="P:methylation"/>
    <property type="evidence" value="ECO:0007669"/>
    <property type="project" value="UniProtKB-KW"/>
</dbReference>
<dbReference type="SUPFAM" id="SSF53335">
    <property type="entry name" value="S-adenosyl-L-methionine-dependent methyltransferases"/>
    <property type="match status" value="1"/>
</dbReference>
<evidence type="ECO:0000313" key="6">
    <source>
        <dbReference type="Ensembl" id="ENSOANP00000050112.1"/>
    </source>
</evidence>
<feature type="binding site" evidence="5">
    <location>
        <position position="75"/>
    </location>
    <ligand>
        <name>S-adenosyl-L-methionine</name>
        <dbReference type="ChEBI" id="CHEBI:59789"/>
    </ligand>
</feature>
<evidence type="ECO:0000256" key="4">
    <source>
        <dbReference type="ARBA" id="ARBA00022691"/>
    </source>
</evidence>
<feature type="binding site" evidence="5">
    <location>
        <begin position="127"/>
        <end position="128"/>
    </location>
    <ligand>
        <name>S-adenosyl-L-methionine</name>
        <dbReference type="ChEBI" id="CHEBI:59789"/>
    </ligand>
</feature>
<keyword evidence="4 5" id="KW-0949">S-adenosyl-L-methionine</keyword>
<dbReference type="FunCoup" id="A0A6I8P7H8">
    <property type="interactions" value="405"/>
</dbReference>
<dbReference type="PANTHER" id="PTHR10867">
    <property type="entry name" value="NNMT/PNMT/TEMT FAMILY MEMBER"/>
    <property type="match status" value="1"/>
</dbReference>
<name>A0A6I8P7H8_ORNAN</name>
<dbReference type="Gene3D" id="3.40.50.150">
    <property type="entry name" value="Vaccinia Virus protein VP39"/>
    <property type="match status" value="1"/>
</dbReference>